<dbReference type="AlphaFoldDB" id="A0A428ZCG7"/>
<dbReference type="OrthoDB" id="8654052at2"/>
<name>A0A428ZCG7_KIBAR</name>
<dbReference type="RefSeq" id="WP_051794852.1">
    <property type="nucleotide sequence ID" value="NZ_QHKI01000011.1"/>
</dbReference>
<sequence length="108" mass="12359">MTLEKTLHTLLLRHIEVTEEHSFVFTEHLIATDPGLVRRSDELEEREIALFAACQEAGILRADLPARWISGVVYGLLMAGREGLRRGDIARRELPRLLSETFFRGMSR</sequence>
<proteinExistence type="predicted"/>
<dbReference type="EMBL" id="QHKI01000011">
    <property type="protein sequence ID" value="RSM85736.1"/>
    <property type="molecule type" value="Genomic_DNA"/>
</dbReference>
<accession>A0A428ZCG7</accession>
<evidence type="ECO:0008006" key="3">
    <source>
        <dbReference type="Google" id="ProtNLM"/>
    </source>
</evidence>
<evidence type="ECO:0000313" key="1">
    <source>
        <dbReference type="EMBL" id="RSM85736.1"/>
    </source>
</evidence>
<comment type="caution">
    <text evidence="1">The sequence shown here is derived from an EMBL/GenBank/DDBJ whole genome shotgun (WGS) entry which is preliminary data.</text>
</comment>
<organism evidence="1 2">
    <name type="scientific">Kibdelosporangium aridum</name>
    <dbReference type="NCBI Taxonomy" id="2030"/>
    <lineage>
        <taxon>Bacteria</taxon>
        <taxon>Bacillati</taxon>
        <taxon>Actinomycetota</taxon>
        <taxon>Actinomycetes</taxon>
        <taxon>Pseudonocardiales</taxon>
        <taxon>Pseudonocardiaceae</taxon>
        <taxon>Kibdelosporangium</taxon>
    </lineage>
</organism>
<dbReference type="Proteomes" id="UP000287547">
    <property type="component" value="Unassembled WGS sequence"/>
</dbReference>
<evidence type="ECO:0000313" key="2">
    <source>
        <dbReference type="Proteomes" id="UP000287547"/>
    </source>
</evidence>
<reference evidence="1 2" key="1">
    <citation type="submission" date="2018-05" db="EMBL/GenBank/DDBJ databases">
        <title>Evolution of GPA BGCs.</title>
        <authorList>
            <person name="Waglechner N."/>
            <person name="Wright G.D."/>
        </authorList>
    </citation>
    <scope>NUCLEOTIDE SEQUENCE [LARGE SCALE GENOMIC DNA]</scope>
    <source>
        <strain evidence="1 2">A82846</strain>
    </source>
</reference>
<gene>
    <name evidence="1" type="ORF">DMH04_16175</name>
</gene>
<protein>
    <recommendedName>
        <fullName evidence="3">Tetracyclin repressor-like C-terminal domain-containing protein</fullName>
    </recommendedName>
</protein>
<dbReference type="Gene3D" id="1.10.357.10">
    <property type="entry name" value="Tetracycline Repressor, domain 2"/>
    <property type="match status" value="1"/>
</dbReference>